<keyword evidence="13" id="KW-0540">Nuclease</keyword>
<dbReference type="InterPro" id="IPR002052">
    <property type="entry name" value="DNA_methylase_N6_adenine_CS"/>
</dbReference>
<dbReference type="EC" id="2.1.1.72" evidence="2"/>
<evidence type="ECO:0000259" key="12">
    <source>
        <dbReference type="Pfam" id="PF12950"/>
    </source>
</evidence>
<dbReference type="PRINTS" id="PR00507">
    <property type="entry name" value="N12N6MTFRASE"/>
</dbReference>
<keyword evidence="7" id="KW-0238">DNA-binding</keyword>
<proteinExistence type="inferred from homology"/>
<dbReference type="InterPro" id="IPR029063">
    <property type="entry name" value="SAM-dependent_MTases_sf"/>
</dbReference>
<keyword evidence="16" id="KW-1185">Reference proteome</keyword>
<feature type="coiled-coil region" evidence="9">
    <location>
        <begin position="199"/>
        <end position="236"/>
    </location>
</feature>
<comment type="similarity">
    <text evidence="1">Belongs to the N(4)/N(6)-methyltransferase family.</text>
</comment>
<evidence type="ECO:0000256" key="4">
    <source>
        <dbReference type="ARBA" id="ARBA00022679"/>
    </source>
</evidence>
<dbReference type="EMBL" id="HF571520">
    <property type="protein sequence ID" value="CCQ32214.1"/>
    <property type="molecule type" value="Genomic_DNA"/>
</dbReference>
<dbReference type="GO" id="GO:0009307">
    <property type="term" value="P:DNA restriction-modification system"/>
    <property type="evidence" value="ECO:0007669"/>
    <property type="project" value="UniProtKB-KW"/>
</dbReference>
<name>F7PI39_9EURY</name>
<gene>
    <name evidence="14" type="ORF">HLRTI_001340</name>
    <name evidence="13" type="ORF">HTIA_0063</name>
</gene>
<dbReference type="PANTHER" id="PTHR33841">
    <property type="entry name" value="DNA METHYLTRANSFERASE YEEA-RELATED"/>
    <property type="match status" value="1"/>
</dbReference>
<dbReference type="InterPro" id="IPR025931">
    <property type="entry name" value="TaqI_C"/>
</dbReference>
<evidence type="ECO:0000313" key="15">
    <source>
        <dbReference type="Proteomes" id="UP000003861"/>
    </source>
</evidence>
<accession>F7PI39</accession>
<keyword evidence="5" id="KW-0949">S-adenosyl-L-methionine</keyword>
<dbReference type="GeneID" id="23798598"/>
<keyword evidence="3 13" id="KW-0489">Methyltransferase</keyword>
<keyword evidence="6" id="KW-0680">Restriction system</keyword>
<comment type="catalytic activity">
    <reaction evidence="8">
        <text>a 2'-deoxyadenosine in DNA + S-adenosyl-L-methionine = an N(6)-methyl-2'-deoxyadenosine in DNA + S-adenosyl-L-homocysteine + H(+)</text>
        <dbReference type="Rhea" id="RHEA:15197"/>
        <dbReference type="Rhea" id="RHEA-COMP:12418"/>
        <dbReference type="Rhea" id="RHEA-COMP:12419"/>
        <dbReference type="ChEBI" id="CHEBI:15378"/>
        <dbReference type="ChEBI" id="CHEBI:57856"/>
        <dbReference type="ChEBI" id="CHEBI:59789"/>
        <dbReference type="ChEBI" id="CHEBI:90615"/>
        <dbReference type="ChEBI" id="CHEBI:90616"/>
        <dbReference type="EC" id="2.1.1.72"/>
    </reaction>
</comment>
<dbReference type="REBASE" id="39268">
    <property type="entry name" value="Hti4BORF5599P"/>
</dbReference>
<reference evidence="13 16" key="3">
    <citation type="journal article" date="2014" name="Environ. Microbiol.">
        <title>Halorhabdus tiamatea: proteogenomics and glycosidase activity measurements identify the first cultivated euryarchaeon from a deep-sea anoxic brine lake as potential polysaccharide degrader.</title>
        <authorList>
            <person name="Werner J."/>
            <person name="Ferrer M."/>
            <person name="Michel G."/>
            <person name="Mann A.J."/>
            <person name="Huang S."/>
            <person name="Juarez S."/>
            <person name="Ciordia S."/>
            <person name="Albar J.P."/>
            <person name="Alcaide M."/>
            <person name="La Cono V."/>
            <person name="Yakimov M.M."/>
            <person name="Antunes A."/>
            <person name="Taborda M."/>
            <person name="Da Costa M.S."/>
            <person name="Amann R.I."/>
            <person name="Gloeckner F.O."/>
            <person name="Golyshina O.V."/>
            <person name="Golyshin P.N."/>
            <person name="Teeling H."/>
        </authorList>
    </citation>
    <scope>NUCLEOTIDE SEQUENCE [LARGE SCALE GENOMIC DNA]</scope>
    <source>
        <strain evidence="16">SARL4B</strain>
        <strain evidence="13">Type strain: SARL4B</strain>
    </source>
</reference>
<keyword evidence="13" id="KW-0255">Endonuclease</keyword>
<dbReference type="Gene3D" id="3.40.50.150">
    <property type="entry name" value="Vaccinia Virus protein VP39"/>
    <property type="match status" value="1"/>
</dbReference>
<evidence type="ECO:0000313" key="13">
    <source>
        <dbReference type="EMBL" id="CCQ32214.1"/>
    </source>
</evidence>
<dbReference type="PANTHER" id="PTHR33841:SF5">
    <property type="entry name" value="DNA METHYLASE (MODIFICATION METHYLASE) (METHYLTRANSFERASE)-RELATED"/>
    <property type="match status" value="1"/>
</dbReference>
<dbReference type="Pfam" id="PF07669">
    <property type="entry name" value="Eco57I"/>
    <property type="match status" value="1"/>
</dbReference>
<dbReference type="Proteomes" id="UP000003861">
    <property type="component" value="Unassembled WGS sequence"/>
</dbReference>
<reference evidence="14 15" key="2">
    <citation type="journal article" date="2013" name="PLoS ONE">
        <title>INDIGO - INtegrated Data Warehouse of MIcrobial GenOmes with Examples from the Red Sea Extremophiles.</title>
        <authorList>
            <person name="Alam I."/>
            <person name="Antunes A."/>
            <person name="Kamau A.A."/>
            <person name="Ba Alawi W."/>
            <person name="Kalkatawi M."/>
            <person name="Stingl U."/>
            <person name="Bajic V.B."/>
        </authorList>
    </citation>
    <scope>NUCLEOTIDE SEQUENCE [LARGE SCALE GENOMIC DNA]</scope>
    <source>
        <strain evidence="14 15">SARL4B</strain>
    </source>
</reference>
<keyword evidence="4 13" id="KW-0808">Transferase</keyword>
<dbReference type="GO" id="GO:0009007">
    <property type="term" value="F:site-specific DNA-methyltransferase (adenine-specific) activity"/>
    <property type="evidence" value="ECO:0007669"/>
    <property type="project" value="UniProtKB-EC"/>
</dbReference>
<evidence type="ECO:0000256" key="9">
    <source>
        <dbReference type="SAM" id="Coils"/>
    </source>
</evidence>
<dbReference type="GO" id="GO:0032259">
    <property type="term" value="P:methylation"/>
    <property type="evidence" value="ECO:0007669"/>
    <property type="project" value="UniProtKB-KW"/>
</dbReference>
<dbReference type="EMBL" id="AFNT02000012">
    <property type="protein sequence ID" value="ERJ06634.1"/>
    <property type="molecule type" value="Genomic_DNA"/>
</dbReference>
<dbReference type="InterPro" id="IPR050953">
    <property type="entry name" value="N4_N6_ade-DNA_methylase"/>
</dbReference>
<dbReference type="HOGENOM" id="CLU_270824_0_0_2"/>
<evidence type="ECO:0000256" key="7">
    <source>
        <dbReference type="ARBA" id="ARBA00023125"/>
    </source>
</evidence>
<feature type="coiled-coil region" evidence="9">
    <location>
        <begin position="1034"/>
        <end position="1061"/>
    </location>
</feature>
<dbReference type="InterPro" id="IPR011639">
    <property type="entry name" value="MethylTrfase_TaqI-like_dom"/>
</dbReference>
<evidence type="ECO:0000256" key="3">
    <source>
        <dbReference type="ARBA" id="ARBA00022603"/>
    </source>
</evidence>
<feature type="region of interest" description="Disordered" evidence="10">
    <location>
        <begin position="1"/>
        <end position="32"/>
    </location>
</feature>
<protein>
    <recommendedName>
        <fullName evidence="2">site-specific DNA-methyltransferase (adenine-specific)</fullName>
        <ecNumber evidence="2">2.1.1.72</ecNumber>
    </recommendedName>
</protein>
<evidence type="ECO:0000259" key="11">
    <source>
        <dbReference type="Pfam" id="PF07669"/>
    </source>
</evidence>
<dbReference type="PATRIC" id="fig|1033806.12.peg.62"/>
<evidence type="ECO:0000256" key="8">
    <source>
        <dbReference type="ARBA" id="ARBA00047942"/>
    </source>
</evidence>
<dbReference type="PROSITE" id="PS00092">
    <property type="entry name" value="N6_MTASE"/>
    <property type="match status" value="1"/>
</dbReference>
<feature type="domain" description="TaqI-like C-terminal specificity" evidence="12">
    <location>
        <begin position="881"/>
        <end position="1003"/>
    </location>
</feature>
<reference evidence="14 15" key="1">
    <citation type="journal article" date="2011" name="J. Bacteriol.">
        <title>Genome sequence of Halorhabdus tiamatea, the first archaeon isolated from a deep-sea anoxic brine lake.</title>
        <authorList>
            <person name="Antunes A."/>
            <person name="Alam I."/>
            <person name="Bajic V.B."/>
            <person name="Stingl U."/>
        </authorList>
    </citation>
    <scope>NUCLEOTIDE SEQUENCE [LARGE SCALE GENOMIC DNA]</scope>
    <source>
        <strain evidence="14 15">SARL4B</strain>
    </source>
</reference>
<feature type="compositionally biased region" description="Basic and acidic residues" evidence="10">
    <location>
        <begin position="8"/>
        <end position="30"/>
    </location>
</feature>
<dbReference type="GO" id="GO:0004519">
    <property type="term" value="F:endonuclease activity"/>
    <property type="evidence" value="ECO:0007669"/>
    <property type="project" value="UniProtKB-KW"/>
</dbReference>
<evidence type="ECO:0000256" key="1">
    <source>
        <dbReference type="ARBA" id="ARBA00006594"/>
    </source>
</evidence>
<dbReference type="Proteomes" id="UP000015381">
    <property type="component" value="Chromosome I"/>
</dbReference>
<evidence type="ECO:0000256" key="5">
    <source>
        <dbReference type="ARBA" id="ARBA00022691"/>
    </source>
</evidence>
<dbReference type="KEGG" id="hti:HTIA_0063"/>
<dbReference type="SUPFAM" id="SSF53335">
    <property type="entry name" value="S-adenosyl-L-methionine-dependent methyltransferases"/>
    <property type="match status" value="1"/>
</dbReference>
<dbReference type="eggNOG" id="arCOG02636">
    <property type="taxonomic scope" value="Archaea"/>
</dbReference>
<dbReference type="AlphaFoldDB" id="F7PI39"/>
<evidence type="ECO:0000256" key="10">
    <source>
        <dbReference type="SAM" id="MobiDB-lite"/>
    </source>
</evidence>
<keyword evidence="13" id="KW-0378">Hydrolase</keyword>
<evidence type="ECO:0000256" key="6">
    <source>
        <dbReference type="ARBA" id="ARBA00022747"/>
    </source>
</evidence>
<dbReference type="OrthoDB" id="237331at2157"/>
<sequence>MSGLTESLAEHLPDDFDEKVTDPDHGEETAAKNYGVPILKELGLEHADYEEIIESGDRPDFVWEDKDGVTRIVGELKKPWDEEHSDDDPRYKIEQAISEARVYNDQLRLKYILATDGRYIFFSNEYEDPPVELELDLLQVFNDPGDDDVEQTAAQLKTRITGTYDGEWNDEPSQRDISDPEIFEEFIEASRAALNDDLLPSIERLFEVYEDQYEQFEEERAEIETEREELREQYREHIDWGPYKEAIDHVADDLQYDYEEHLSGAASGNLDEDRWIDEVAEFREELLGLRNQLSSKEAEYEEARAWHDKWQSWLILTGKDYESANKSDKEDIRETFQLQTLNTLYNRLLLIRTFEDMGIIGQVISNGFIKFYDEKVQLRDNKFLEPLSTASRQAEEVYSPLFRRDTPHDWYHYEEDVLKTVLRRFDNFNFREIDRDIFGEMYQQCLDSEKRKRLGAYYTPPTAVEFLLDYSSFTPHERNIKQRDEPVLDPACGSGTFVLAAMSRVIDALKDSGYDLTRDDDLLDAIELVNEKIRGFDVDPFAIQLAQSNLLIRVLQERRSAGDDAHLELPSFSTFDTDSLLTAKGSETTSIDRFYRAREDNAEDLDEIIEAKQDDYTWVIGNPPYVRAENQDQHRIDEYERLHDVFGEDQADIFTAFIEQGLDWLEPGGQLAFVVSNALLVTDPSEPAMKYIRDNATIDLVADLTRCKIFGIDVNTFPILIVLTKRAGEDNEDVRKENETEVVKVFPKGSDGNEWGYALDHAAADLLDWRDEPDYDFETDFESDEYPGITTEDTYDRYTVSQNRFIEEWSDWSDRLTLNFQITDELWGVATDLEDGDECVPLNDLCKMDGGGRGGPVSRGEEPRFFRPYTSEEKTDDHDTPVVGGRNLEQFYLGDAPGDVEEYIDLDAVEADDDTDVSSNKMEAFGKDKIAYRETAPELTFVVDAADEDPKFYNKTAYFLQLQNDGGLAEFSESSAALDPHYIAGLLNSNLLDFYYKAYYEHLSFRHAPAVRVRPSHLHHAPIKLPDDDTRETIADHSKTLHEAKREVKKLRHERETLFESFKEDGRTVSFRSKIRSVEESRDYNIRTFSVEQDGTEVSLNTHYTVKMHSTHEAAALTEFLEEYGNEYIAGDKLRNLELPESLDSFADEHSDLDSAIGDLETRIDAEVDALNDAVYDLYGVTGHKDEIEAYLDTFLKVIK</sequence>
<evidence type="ECO:0000256" key="2">
    <source>
        <dbReference type="ARBA" id="ARBA00011900"/>
    </source>
</evidence>
<dbReference type="GO" id="GO:0003677">
    <property type="term" value="F:DNA binding"/>
    <property type="evidence" value="ECO:0007669"/>
    <property type="project" value="UniProtKB-KW"/>
</dbReference>
<organism evidence="14 15">
    <name type="scientific">Halorhabdus tiamatea SARL4B</name>
    <dbReference type="NCBI Taxonomy" id="1033806"/>
    <lineage>
        <taxon>Archaea</taxon>
        <taxon>Methanobacteriati</taxon>
        <taxon>Methanobacteriota</taxon>
        <taxon>Stenosarchaea group</taxon>
        <taxon>Halobacteria</taxon>
        <taxon>Halobacteriales</taxon>
        <taxon>Haloarculaceae</taxon>
        <taxon>Halorhabdus</taxon>
    </lineage>
</organism>
<keyword evidence="9" id="KW-0175">Coiled coil</keyword>
<dbReference type="RefSeq" id="WP_008525206.1">
    <property type="nucleotide sequence ID" value="NC_021921.1"/>
</dbReference>
<dbReference type="STRING" id="1033806.HTIA_0063"/>
<evidence type="ECO:0000313" key="14">
    <source>
        <dbReference type="EMBL" id="ERJ06634.1"/>
    </source>
</evidence>
<feature type="domain" description="Type II methyltransferase M.TaqI-like" evidence="11">
    <location>
        <begin position="532"/>
        <end position="710"/>
    </location>
</feature>
<evidence type="ECO:0000313" key="16">
    <source>
        <dbReference type="Proteomes" id="UP000015381"/>
    </source>
</evidence>
<dbReference type="Pfam" id="PF12950">
    <property type="entry name" value="TaqI_C"/>
    <property type="match status" value="1"/>
</dbReference>